<dbReference type="Proteomes" id="UP000509568">
    <property type="component" value="Chromosome"/>
</dbReference>
<dbReference type="PANTHER" id="PTHR43215">
    <property type="entry name" value="RADIAL SPOKE HEAD 1 HOMOLOG"/>
    <property type="match status" value="1"/>
</dbReference>
<dbReference type="AlphaFoldDB" id="A0A7D5H6N6"/>
<dbReference type="SMART" id="SM00698">
    <property type="entry name" value="MORN"/>
    <property type="match status" value="11"/>
</dbReference>
<dbReference type="RefSeq" id="WP_176572044.1">
    <property type="nucleotide sequence ID" value="NZ_CP056030.1"/>
</dbReference>
<dbReference type="GO" id="GO:0006508">
    <property type="term" value="P:proteolysis"/>
    <property type="evidence" value="ECO:0007669"/>
    <property type="project" value="InterPro"/>
</dbReference>
<keyword evidence="1" id="KW-0677">Repeat</keyword>
<organism evidence="3 4">
    <name type="scientific">Pseudomonas eucalypticola</name>
    <dbReference type="NCBI Taxonomy" id="2599595"/>
    <lineage>
        <taxon>Bacteria</taxon>
        <taxon>Pseudomonadati</taxon>
        <taxon>Pseudomonadota</taxon>
        <taxon>Gammaproteobacteria</taxon>
        <taxon>Pseudomonadales</taxon>
        <taxon>Pseudomonadaceae</taxon>
        <taxon>Pseudomonas</taxon>
    </lineage>
</organism>
<dbReference type="PROSITE" id="PS50208">
    <property type="entry name" value="CASPASE_P20"/>
    <property type="match status" value="1"/>
</dbReference>
<dbReference type="Pfam" id="PF01650">
    <property type="entry name" value="Peptidase_C13"/>
    <property type="match status" value="1"/>
</dbReference>
<proteinExistence type="predicted"/>
<sequence length="577" mass="62274">MRPLVPLALTLLITACGDGESLSPPDARLPDGGRYRGEVVNGLLQGQGRIDYPNGSWYAGDFQNGQWHGQGEWHGSNGEVYRGSFQQGLFDGQGNLSANGVTYVGSFKLGRRDGEGTLKEPGQTYRGEFKADQYAGAGHLELDDGSDYQGVFAHGKPNGEGVRSDASGNQFTGTFVNGELEGHGTFSSSEGDQYIGDFHRSQLHGRGRYESAEGDVWIGQFKEGALSGEGEMFGSDGSHYKGRFDDWHFTGPGSLSLADGSAYVGNFDKDAYDGKGTLIHKDGEVESGLWANGQRVRDAQGKLLPDTLELGLLNQGALLDKALAGVPAATGSDVQLYAITLAGDGKQSVFMREADYVSHMLASRFGAVGQVNLTNHRDHLDDRPMATRETLSRAVQTVAQRSKADDLVFIYLTSHGTHENELVLDQPRLQLSDLPPDELAAVLAPLKNRDKVVVISACYSGGFIPAIKDEHTLVMTASRADRVSFGCSEESDFTYFGDALFAQALNETDDLQQAFELARKHVAEREATDGFEASDPQIWAPKGVLAHWQRLRQQQARHALQSAALGAAGEAKNTGSH</sequence>
<dbReference type="InterPro" id="IPR001309">
    <property type="entry name" value="Pept_C14_p20"/>
</dbReference>
<dbReference type="PANTHER" id="PTHR43215:SF14">
    <property type="entry name" value="RADIAL SPOKE HEAD 1 HOMOLOG"/>
    <property type="match status" value="1"/>
</dbReference>
<evidence type="ECO:0000313" key="3">
    <source>
        <dbReference type="EMBL" id="QKZ06942.1"/>
    </source>
</evidence>
<dbReference type="KEGG" id="pez:HWQ56_25470"/>
<gene>
    <name evidence="3" type="ORF">HWQ56_25470</name>
</gene>
<feature type="domain" description="Caspase family p20" evidence="2">
    <location>
        <begin position="387"/>
        <end position="458"/>
    </location>
</feature>
<dbReference type="InterPro" id="IPR029030">
    <property type="entry name" value="Caspase-like_dom_sf"/>
</dbReference>
<dbReference type="EMBL" id="CP056030">
    <property type="protein sequence ID" value="QKZ06942.1"/>
    <property type="molecule type" value="Genomic_DNA"/>
</dbReference>
<accession>A0A7D5H6N6</accession>
<dbReference type="InterPro" id="IPR003409">
    <property type="entry name" value="MORN"/>
</dbReference>
<dbReference type="Gene3D" id="2.20.110.10">
    <property type="entry name" value="Histone H3 K4-specific methyltransferase SET7/9 N-terminal domain"/>
    <property type="match status" value="5"/>
</dbReference>
<dbReference type="InterPro" id="IPR001096">
    <property type="entry name" value="Peptidase_C13"/>
</dbReference>
<dbReference type="SUPFAM" id="SSF82185">
    <property type="entry name" value="Histone H3 K4-specific methyltransferase SET7/9 N-terminal domain"/>
    <property type="match status" value="3"/>
</dbReference>
<dbReference type="SUPFAM" id="SSF52129">
    <property type="entry name" value="Caspase-like"/>
    <property type="match status" value="1"/>
</dbReference>
<evidence type="ECO:0000259" key="2">
    <source>
        <dbReference type="PROSITE" id="PS50208"/>
    </source>
</evidence>
<evidence type="ECO:0000256" key="1">
    <source>
        <dbReference type="ARBA" id="ARBA00022737"/>
    </source>
</evidence>
<name>A0A7D5H6N6_9PSED</name>
<evidence type="ECO:0000313" key="4">
    <source>
        <dbReference type="Proteomes" id="UP000509568"/>
    </source>
</evidence>
<dbReference type="GO" id="GO:0004197">
    <property type="term" value="F:cysteine-type endopeptidase activity"/>
    <property type="evidence" value="ECO:0007669"/>
    <property type="project" value="InterPro"/>
</dbReference>
<protein>
    <submittedName>
        <fullName evidence="3">Caspase family protein</fullName>
    </submittedName>
</protein>
<dbReference type="Pfam" id="PF02493">
    <property type="entry name" value="MORN"/>
    <property type="match status" value="10"/>
</dbReference>
<dbReference type="PROSITE" id="PS51257">
    <property type="entry name" value="PROKAR_LIPOPROTEIN"/>
    <property type="match status" value="1"/>
</dbReference>
<reference evidence="3 4" key="1">
    <citation type="submission" date="2020-06" db="EMBL/GenBank/DDBJ databases">
        <title>Pseudomonas eucalypticola sp. nov., an endophyte of Eucalyptus dunnii leaves with biocontrol ability of eucalyptus leaf blight.</title>
        <authorList>
            <person name="Liu Y."/>
            <person name="Song Z."/>
            <person name="Zeng H."/>
            <person name="Lu M."/>
            <person name="Wang X."/>
            <person name="Lian X."/>
            <person name="Zhang Q."/>
        </authorList>
    </citation>
    <scope>NUCLEOTIDE SEQUENCE [LARGE SCALE GENOMIC DNA]</scope>
    <source>
        <strain evidence="3 4">NP-1</strain>
    </source>
</reference>
<dbReference type="Gene3D" id="3.40.50.1460">
    <property type="match status" value="1"/>
</dbReference>
<dbReference type="GO" id="GO:0005829">
    <property type="term" value="C:cytosol"/>
    <property type="evidence" value="ECO:0007669"/>
    <property type="project" value="TreeGrafter"/>
</dbReference>
<keyword evidence="4" id="KW-1185">Reference proteome</keyword>